<comment type="caution">
    <text evidence="4">The sequence shown here is derived from an EMBL/GenBank/DDBJ whole genome shotgun (WGS) entry which is preliminary data.</text>
</comment>
<dbReference type="Proteomes" id="UP001433638">
    <property type="component" value="Unassembled WGS sequence"/>
</dbReference>
<evidence type="ECO:0000313" key="4">
    <source>
        <dbReference type="EMBL" id="MEQ6290057.1"/>
    </source>
</evidence>
<proteinExistence type="inferred from homology"/>
<evidence type="ECO:0000259" key="2">
    <source>
        <dbReference type="Pfam" id="PF25876"/>
    </source>
</evidence>
<accession>A0ABV1M1K3</accession>
<dbReference type="Gene3D" id="2.40.50.100">
    <property type="match status" value="1"/>
</dbReference>
<dbReference type="PANTHER" id="PTHR30469:SF15">
    <property type="entry name" value="HLYD FAMILY OF SECRETION PROTEINS"/>
    <property type="match status" value="1"/>
</dbReference>
<feature type="domain" description="YknX-like C-terminal permuted SH3-like" evidence="3">
    <location>
        <begin position="294"/>
        <end position="363"/>
    </location>
</feature>
<dbReference type="SUPFAM" id="SSF111369">
    <property type="entry name" value="HlyD-like secretion proteins"/>
    <property type="match status" value="1"/>
</dbReference>
<dbReference type="PANTHER" id="PTHR30469">
    <property type="entry name" value="MULTIDRUG RESISTANCE PROTEIN MDTA"/>
    <property type="match status" value="1"/>
</dbReference>
<dbReference type="NCBIfam" id="TIGR01730">
    <property type="entry name" value="RND_mfp"/>
    <property type="match status" value="1"/>
</dbReference>
<protein>
    <submittedName>
        <fullName evidence="4">Efflux RND transporter periplasmic adaptor subunit</fullName>
    </submittedName>
</protein>
<evidence type="ECO:0000259" key="3">
    <source>
        <dbReference type="Pfam" id="PF25989"/>
    </source>
</evidence>
<gene>
    <name evidence="4" type="ORF">ABNW52_05430</name>
</gene>
<dbReference type="Pfam" id="PF25989">
    <property type="entry name" value="YknX_C"/>
    <property type="match status" value="1"/>
</dbReference>
<evidence type="ECO:0000313" key="5">
    <source>
        <dbReference type="Proteomes" id="UP001433638"/>
    </source>
</evidence>
<evidence type="ECO:0000256" key="1">
    <source>
        <dbReference type="ARBA" id="ARBA00009477"/>
    </source>
</evidence>
<dbReference type="InterPro" id="IPR058624">
    <property type="entry name" value="MdtA-like_HH"/>
</dbReference>
<dbReference type="EMBL" id="JBEFLD010000003">
    <property type="protein sequence ID" value="MEQ6290057.1"/>
    <property type="molecule type" value="Genomic_DNA"/>
</dbReference>
<comment type="similarity">
    <text evidence="1">Belongs to the membrane fusion protein (MFP) (TC 8.A.1) family.</text>
</comment>
<organism evidence="4 5">
    <name type="scientific">Vogesella oryzagri</name>
    <dbReference type="NCBI Taxonomy" id="3160864"/>
    <lineage>
        <taxon>Bacteria</taxon>
        <taxon>Pseudomonadati</taxon>
        <taxon>Pseudomonadota</taxon>
        <taxon>Betaproteobacteria</taxon>
        <taxon>Neisseriales</taxon>
        <taxon>Chromobacteriaceae</taxon>
        <taxon>Vogesella</taxon>
    </lineage>
</organism>
<dbReference type="Pfam" id="PF25876">
    <property type="entry name" value="HH_MFP_RND"/>
    <property type="match status" value="1"/>
</dbReference>
<keyword evidence="5" id="KW-1185">Reference proteome</keyword>
<dbReference type="Gene3D" id="1.10.287.470">
    <property type="entry name" value="Helix hairpin bin"/>
    <property type="match status" value="1"/>
</dbReference>
<dbReference type="InterPro" id="IPR058637">
    <property type="entry name" value="YknX-like_C"/>
</dbReference>
<dbReference type="RefSeq" id="WP_349585118.1">
    <property type="nucleotide sequence ID" value="NZ_JBEFLD010000003.1"/>
</dbReference>
<name>A0ABV1M1K3_9NEIS</name>
<sequence>MTRKHTLTLAVATALALAAGGWLLWPAKPAAAASQPAVADRAALTVSVVQPQQQRWPQQLQLNGALAAWQEATISAETGGLRITALHADVGTVVQRGQLLAELFSAGVAAEVRQAEAALAEARVTLAGARSDLSRASAVKDSGALSAQKIEQYALAVETAAAGVSSVEAKLASARITLAQTRIVAVDDGVITKRSATLGTVVSSGSELFTLQRQRRVEWRAEVAAQQLALVKPGQAALLTLSDGRQVSGKVRQLAPALDSSTRMALLYVDVAADSPARAGMYASGSLLLGETAAQTVPASAVVVRDGHSYVFVVDGHAVVTQREVKVGRRQAQRVELLSGVKPGEQLVQSGGGFLNDGDSVRVVRGKEAT</sequence>
<feature type="domain" description="Multidrug resistance protein MdtA-like alpha-helical hairpin" evidence="2">
    <location>
        <begin position="113"/>
        <end position="181"/>
    </location>
</feature>
<reference evidence="4" key="1">
    <citation type="submission" date="2024-06" db="EMBL/GenBank/DDBJ databases">
        <title>Genome sequence of Vogesella sp. MAHUQ-64.</title>
        <authorList>
            <person name="Huq M.A."/>
        </authorList>
    </citation>
    <scope>NUCLEOTIDE SEQUENCE</scope>
    <source>
        <strain evidence="4">MAHUQ-64</strain>
    </source>
</reference>
<dbReference type="Gene3D" id="2.40.420.20">
    <property type="match status" value="1"/>
</dbReference>
<dbReference type="Gene3D" id="2.40.30.170">
    <property type="match status" value="1"/>
</dbReference>
<dbReference type="InterPro" id="IPR006143">
    <property type="entry name" value="RND_pump_MFP"/>
</dbReference>